<dbReference type="AlphaFoldDB" id="A0AAV9EDY8"/>
<dbReference type="SUPFAM" id="SSF56112">
    <property type="entry name" value="Protein kinase-like (PK-like)"/>
    <property type="match status" value="1"/>
</dbReference>
<dbReference type="Proteomes" id="UP001180020">
    <property type="component" value="Unassembled WGS sequence"/>
</dbReference>
<comment type="caution">
    <text evidence="1">The sequence shown here is derived from an EMBL/GenBank/DDBJ whole genome shotgun (WGS) entry which is preliminary data.</text>
</comment>
<name>A0AAV9EDY8_ACOCL</name>
<evidence type="ECO:0000313" key="1">
    <source>
        <dbReference type="EMBL" id="KAK1311582.1"/>
    </source>
</evidence>
<dbReference type="Gene3D" id="3.30.200.20">
    <property type="entry name" value="Phosphorylase Kinase, domain 1"/>
    <property type="match status" value="1"/>
</dbReference>
<dbReference type="InterPro" id="IPR050823">
    <property type="entry name" value="Plant_Ser_Thr_Prot_Kinase"/>
</dbReference>
<dbReference type="PANTHER" id="PTHR45621">
    <property type="entry name" value="OS01G0588500 PROTEIN-RELATED"/>
    <property type="match status" value="1"/>
</dbReference>
<dbReference type="EMBL" id="JAUJYO010000007">
    <property type="protein sequence ID" value="KAK1311582.1"/>
    <property type="molecule type" value="Genomic_DNA"/>
</dbReference>
<reference evidence="1" key="2">
    <citation type="submission" date="2023-06" db="EMBL/GenBank/DDBJ databases">
        <authorList>
            <person name="Ma L."/>
            <person name="Liu K.-W."/>
            <person name="Li Z."/>
            <person name="Hsiao Y.-Y."/>
            <person name="Qi Y."/>
            <person name="Fu T."/>
            <person name="Tang G."/>
            <person name="Zhang D."/>
            <person name="Sun W.-H."/>
            <person name="Liu D.-K."/>
            <person name="Li Y."/>
            <person name="Chen G.-Z."/>
            <person name="Liu X.-D."/>
            <person name="Liao X.-Y."/>
            <person name="Jiang Y.-T."/>
            <person name="Yu X."/>
            <person name="Hao Y."/>
            <person name="Huang J."/>
            <person name="Zhao X.-W."/>
            <person name="Ke S."/>
            <person name="Chen Y.-Y."/>
            <person name="Wu W.-L."/>
            <person name="Hsu J.-L."/>
            <person name="Lin Y.-F."/>
            <person name="Huang M.-D."/>
            <person name="Li C.-Y."/>
            <person name="Huang L."/>
            <person name="Wang Z.-W."/>
            <person name="Zhao X."/>
            <person name="Zhong W.-Y."/>
            <person name="Peng D.-H."/>
            <person name="Ahmad S."/>
            <person name="Lan S."/>
            <person name="Zhang J.-S."/>
            <person name="Tsai W.-C."/>
            <person name="Van De Peer Y."/>
            <person name="Liu Z.-J."/>
        </authorList>
    </citation>
    <scope>NUCLEOTIDE SEQUENCE</scope>
    <source>
        <strain evidence="1">CP</strain>
        <tissue evidence="1">Leaves</tissue>
    </source>
</reference>
<reference evidence="1" key="1">
    <citation type="journal article" date="2023" name="Nat. Commun.">
        <title>Diploid and tetraploid genomes of Acorus and the evolution of monocots.</title>
        <authorList>
            <person name="Ma L."/>
            <person name="Liu K.W."/>
            <person name="Li Z."/>
            <person name="Hsiao Y.Y."/>
            <person name="Qi Y."/>
            <person name="Fu T."/>
            <person name="Tang G.D."/>
            <person name="Zhang D."/>
            <person name="Sun W.H."/>
            <person name="Liu D.K."/>
            <person name="Li Y."/>
            <person name="Chen G.Z."/>
            <person name="Liu X.D."/>
            <person name="Liao X.Y."/>
            <person name="Jiang Y.T."/>
            <person name="Yu X."/>
            <person name="Hao Y."/>
            <person name="Huang J."/>
            <person name="Zhao X.W."/>
            <person name="Ke S."/>
            <person name="Chen Y.Y."/>
            <person name="Wu W.L."/>
            <person name="Hsu J.L."/>
            <person name="Lin Y.F."/>
            <person name="Huang M.D."/>
            <person name="Li C.Y."/>
            <person name="Huang L."/>
            <person name="Wang Z.W."/>
            <person name="Zhao X."/>
            <person name="Zhong W.Y."/>
            <person name="Peng D.H."/>
            <person name="Ahmad S."/>
            <person name="Lan S."/>
            <person name="Zhang J.S."/>
            <person name="Tsai W.C."/>
            <person name="Van de Peer Y."/>
            <person name="Liu Z.J."/>
        </authorList>
    </citation>
    <scope>NUCLEOTIDE SEQUENCE</scope>
    <source>
        <strain evidence="1">CP</strain>
    </source>
</reference>
<accession>A0AAV9EDY8</accession>
<evidence type="ECO:0000313" key="2">
    <source>
        <dbReference type="Proteomes" id="UP001180020"/>
    </source>
</evidence>
<proteinExistence type="predicted"/>
<gene>
    <name evidence="1" type="ORF">QJS10_CPA07g00237</name>
</gene>
<organism evidence="1 2">
    <name type="scientific">Acorus calamus</name>
    <name type="common">Sweet flag</name>
    <dbReference type="NCBI Taxonomy" id="4465"/>
    <lineage>
        <taxon>Eukaryota</taxon>
        <taxon>Viridiplantae</taxon>
        <taxon>Streptophyta</taxon>
        <taxon>Embryophyta</taxon>
        <taxon>Tracheophyta</taxon>
        <taxon>Spermatophyta</taxon>
        <taxon>Magnoliopsida</taxon>
        <taxon>Liliopsida</taxon>
        <taxon>Acoraceae</taxon>
        <taxon>Acorus</taxon>
    </lineage>
</organism>
<dbReference type="InterPro" id="IPR011009">
    <property type="entry name" value="Kinase-like_dom_sf"/>
</dbReference>
<sequence length="147" mass="16962">MEEFRERALEIRRIACYEYGFSPGVRHNRVCAALMLGITQSEEVILLSSNLKSFTFNELKTATQNFHPDNLVDEGRFGLVFKGWITVKNGTRMDVTIFRILDPRLQLEESSLSEARKVTSLVYQCISESKYRPSMTELLEEFESLQA</sequence>
<keyword evidence="2" id="KW-1185">Reference proteome</keyword>
<protein>
    <submittedName>
        <fullName evidence="1">Uncharacterized protein</fullName>
    </submittedName>
</protein>